<dbReference type="RefSeq" id="WP_044616281.1">
    <property type="nucleotide sequence ID" value="NZ_CP007142.1"/>
</dbReference>
<evidence type="ECO:0000313" key="3">
    <source>
        <dbReference type="Proteomes" id="UP000032266"/>
    </source>
</evidence>
<accession>A0A0C5VT80</accession>
<dbReference type="EMBL" id="CP007142">
    <property type="protein sequence ID" value="AJQ93524.1"/>
    <property type="molecule type" value="Genomic_DNA"/>
</dbReference>
<evidence type="ECO:0000313" key="2">
    <source>
        <dbReference type="EMBL" id="AJQ93524.1"/>
    </source>
</evidence>
<gene>
    <name evidence="2" type="ORF">YC6258_01476</name>
</gene>
<name>A0A0C5VT80_9GAMM</name>
<dbReference type="KEGG" id="gsn:YC6258_01476"/>
<reference evidence="2 3" key="1">
    <citation type="submission" date="2014-01" db="EMBL/GenBank/DDBJ databases">
        <title>Full genme sequencing of cellulolytic bacterium Gynuella sunshinyii YC6258T gen. nov., sp. nov.</title>
        <authorList>
            <person name="Khan H."/>
            <person name="Chung E.J."/>
            <person name="Chung Y.R."/>
        </authorList>
    </citation>
    <scope>NUCLEOTIDE SEQUENCE [LARGE SCALE GENOMIC DNA]</scope>
    <source>
        <strain evidence="2 3">YC6258</strain>
    </source>
</reference>
<feature type="compositionally biased region" description="Polar residues" evidence="1">
    <location>
        <begin position="136"/>
        <end position="147"/>
    </location>
</feature>
<dbReference type="HOGENOM" id="CLU_1164581_0_0_6"/>
<proteinExistence type="predicted"/>
<organism evidence="2 3">
    <name type="scientific">Gynuella sunshinyii YC6258</name>
    <dbReference type="NCBI Taxonomy" id="1445510"/>
    <lineage>
        <taxon>Bacteria</taxon>
        <taxon>Pseudomonadati</taxon>
        <taxon>Pseudomonadota</taxon>
        <taxon>Gammaproteobacteria</taxon>
        <taxon>Oceanospirillales</taxon>
        <taxon>Saccharospirillaceae</taxon>
        <taxon>Gynuella</taxon>
    </lineage>
</organism>
<feature type="region of interest" description="Disordered" evidence="1">
    <location>
        <begin position="186"/>
        <end position="238"/>
    </location>
</feature>
<feature type="region of interest" description="Disordered" evidence="1">
    <location>
        <begin position="133"/>
        <end position="162"/>
    </location>
</feature>
<dbReference type="AlphaFoldDB" id="A0A0C5VT80"/>
<dbReference type="Proteomes" id="UP000032266">
    <property type="component" value="Chromosome"/>
</dbReference>
<keyword evidence="3" id="KW-1185">Reference proteome</keyword>
<protein>
    <submittedName>
        <fullName evidence="2">Uncharacterized protein</fullName>
    </submittedName>
</protein>
<evidence type="ECO:0000256" key="1">
    <source>
        <dbReference type="SAM" id="MobiDB-lite"/>
    </source>
</evidence>
<sequence length="238" mass="27542">MPDVNDYKLERLLQATSENASKDQCDALSDWKRKFYCYKTAYWNFKNIGTRKYQQEFAANAEALITAQGNIDTLLSDIYMTIKDPQEASHQWDRGREKFKRQNQQNALSELTKETNAIYQDVRSALAGYVKHETEVSTNTEEPTMPQQHEDNSTDPEPDASSLDKLQVQKLYEEFQNLKAENQKLKQQLQYYNDDSSHQTETSQAEPIQPKDTPNQETNVSSTTAHGPFYFQTSQDED</sequence>